<reference evidence="2" key="2">
    <citation type="submission" date="2020-05" db="UniProtKB">
        <authorList>
            <consortium name="EnsemblMetazoa"/>
        </authorList>
    </citation>
    <scope>IDENTIFICATION</scope>
    <source>
        <strain evidence="2">IAEA</strain>
    </source>
</reference>
<dbReference type="EMBL" id="JXJN01005230">
    <property type="status" value="NOT_ANNOTATED_CDS"/>
    <property type="molecule type" value="Genomic_DNA"/>
</dbReference>
<keyword evidence="1" id="KW-1133">Transmembrane helix</keyword>
<evidence type="ECO:0000256" key="1">
    <source>
        <dbReference type="SAM" id="Phobius"/>
    </source>
</evidence>
<evidence type="ECO:0000313" key="3">
    <source>
        <dbReference type="Proteomes" id="UP000092460"/>
    </source>
</evidence>
<sequence>MEDMQSSEALGYQHQIGIIMTLSKRILLIVHVAFVMLPPSSLTVGTMQSRWYSSPTRQPYKRHSRRFEHQKIF</sequence>
<dbReference type="EnsemblMetazoa" id="GPPI011941-RA">
    <property type="protein sequence ID" value="GPPI011941-PA"/>
    <property type="gene ID" value="GPPI011941"/>
</dbReference>
<organism evidence="2 3">
    <name type="scientific">Glossina palpalis gambiensis</name>
    <dbReference type="NCBI Taxonomy" id="67801"/>
    <lineage>
        <taxon>Eukaryota</taxon>
        <taxon>Metazoa</taxon>
        <taxon>Ecdysozoa</taxon>
        <taxon>Arthropoda</taxon>
        <taxon>Hexapoda</taxon>
        <taxon>Insecta</taxon>
        <taxon>Pterygota</taxon>
        <taxon>Neoptera</taxon>
        <taxon>Endopterygota</taxon>
        <taxon>Diptera</taxon>
        <taxon>Brachycera</taxon>
        <taxon>Muscomorpha</taxon>
        <taxon>Hippoboscoidea</taxon>
        <taxon>Glossinidae</taxon>
        <taxon>Glossina</taxon>
    </lineage>
</organism>
<proteinExistence type="predicted"/>
<accession>A0A1B0AXE4</accession>
<keyword evidence="1" id="KW-0472">Membrane</keyword>
<reference evidence="3" key="1">
    <citation type="submission" date="2015-01" db="EMBL/GenBank/DDBJ databases">
        <authorList>
            <person name="Aksoy S."/>
            <person name="Warren W."/>
            <person name="Wilson R.K."/>
        </authorList>
    </citation>
    <scope>NUCLEOTIDE SEQUENCE [LARGE SCALE GENOMIC DNA]</scope>
    <source>
        <strain evidence="3">IAEA</strain>
    </source>
</reference>
<dbReference type="Proteomes" id="UP000092460">
    <property type="component" value="Unassembled WGS sequence"/>
</dbReference>
<dbReference type="VEuPathDB" id="VectorBase:GPPI011941"/>
<keyword evidence="3" id="KW-1185">Reference proteome</keyword>
<name>A0A1B0AXE4_9MUSC</name>
<evidence type="ECO:0000313" key="2">
    <source>
        <dbReference type="EnsemblMetazoa" id="GPPI011941-PA"/>
    </source>
</evidence>
<feature type="transmembrane region" description="Helical" evidence="1">
    <location>
        <begin position="26"/>
        <end position="47"/>
    </location>
</feature>
<keyword evidence="1" id="KW-0812">Transmembrane</keyword>
<protein>
    <submittedName>
        <fullName evidence="2">Uncharacterized protein</fullName>
    </submittedName>
</protein>
<dbReference type="AlphaFoldDB" id="A0A1B0AXE4"/>
<dbReference type="EMBL" id="JXJN01005231">
    <property type="status" value="NOT_ANNOTATED_CDS"/>
    <property type="molecule type" value="Genomic_DNA"/>
</dbReference>